<evidence type="ECO:0000256" key="1">
    <source>
        <dbReference type="ARBA" id="ARBA00022737"/>
    </source>
</evidence>
<dbReference type="Proteomes" id="UP000694863">
    <property type="component" value="Unplaced"/>
</dbReference>
<keyword evidence="5" id="KW-1185">Reference proteome</keyword>
<feature type="repeat" description="TPR" evidence="4">
    <location>
        <begin position="250"/>
        <end position="283"/>
    </location>
</feature>
<dbReference type="Gene3D" id="1.25.40.10">
    <property type="entry name" value="Tetratricopeptide repeat domain"/>
    <property type="match status" value="3"/>
</dbReference>
<name>A0ABM0IJH4_ECHTE</name>
<feature type="repeat" description="TPR" evidence="4">
    <location>
        <begin position="435"/>
        <end position="468"/>
    </location>
</feature>
<sequence>MSQHADEHWIKERLEQLRCHFTWQLIIEAKEMLDLESRILEEIEFLDTQYNVEIHNLLAYVQHLKSQNEAALENLQMAEELIRQKHGDQSDVKSLVTWGNYAWVYYHLGKVAEAQTYLDKVEKTCKKFESPSHYRIRCPEIDCAEGWAFLKCGGRNYEQAKVCFQKALEADPENPEFSTGYAITLYRLDGFTRETQPTELSLLPLRQAVRLNPEDVLIKVLLALKLQEVGQEEEGEQYIEEALTSTSSQTYVFRHAARFYRRKGSVDKALQFLKMALQRTPDSAFLHHQIGLCYRDLLIQTKEANNRQPRVQSRPHDNIIKSAIFHLEYAVKQKPTFDVAYVHLASMYIEASDYRKAEETYQKVLEIKPFEAVKKQKVHFQYARFLEFQRRYDDGAIRHYLEAIKIETESFAREKSIGSLEKLALRKCHRNPSDEESWGLLGFIHKMKGEINEALDCYEKAIGLATGFELSKRGRP</sequence>
<dbReference type="PANTHER" id="PTHR10271:SF34">
    <property type="entry name" value="INTERFERON-INDUCED PROTEIN WITH TETRATRICOPEPTIDE REPEATS 1"/>
    <property type="match status" value="1"/>
</dbReference>
<proteinExistence type="inferred from homology"/>
<reference evidence="6" key="1">
    <citation type="submission" date="2025-08" db="UniProtKB">
        <authorList>
            <consortium name="RefSeq"/>
        </authorList>
    </citation>
    <scope>IDENTIFICATION</scope>
</reference>
<organism evidence="5 6">
    <name type="scientific">Echinops telfairi</name>
    <name type="common">Lesser hedgehog tenrec</name>
    <dbReference type="NCBI Taxonomy" id="9371"/>
    <lineage>
        <taxon>Eukaryota</taxon>
        <taxon>Metazoa</taxon>
        <taxon>Chordata</taxon>
        <taxon>Craniata</taxon>
        <taxon>Vertebrata</taxon>
        <taxon>Euteleostomi</taxon>
        <taxon>Mammalia</taxon>
        <taxon>Eutheria</taxon>
        <taxon>Afrotheria</taxon>
        <taxon>Tenrecidae</taxon>
        <taxon>Tenrecinae</taxon>
        <taxon>Echinops</taxon>
    </lineage>
</organism>
<dbReference type="GeneID" id="101638758"/>
<evidence type="ECO:0000256" key="4">
    <source>
        <dbReference type="PROSITE-ProRule" id="PRU00339"/>
    </source>
</evidence>
<feature type="repeat" description="TPR" evidence="4">
    <location>
        <begin position="338"/>
        <end position="371"/>
    </location>
</feature>
<evidence type="ECO:0000256" key="3">
    <source>
        <dbReference type="ARBA" id="ARBA00038336"/>
    </source>
</evidence>
<protein>
    <submittedName>
        <fullName evidence="6">Interferon-induced protein with tetratricopeptide repeats 1</fullName>
    </submittedName>
</protein>
<dbReference type="PANTHER" id="PTHR10271">
    <property type="entry name" value="INTERFERON-INDUCED PROTEIN WITH TETRATRICOPEPTIDE REPEATS"/>
    <property type="match status" value="1"/>
</dbReference>
<dbReference type="PROSITE" id="PS50293">
    <property type="entry name" value="TPR_REGION"/>
    <property type="match status" value="1"/>
</dbReference>
<dbReference type="RefSeq" id="XP_004701409.2">
    <property type="nucleotide sequence ID" value="XM_004701352.4"/>
</dbReference>
<keyword evidence="2 4" id="KW-0802">TPR repeat</keyword>
<dbReference type="InterPro" id="IPR019734">
    <property type="entry name" value="TPR_rpt"/>
</dbReference>
<evidence type="ECO:0000256" key="2">
    <source>
        <dbReference type="ARBA" id="ARBA00022803"/>
    </source>
</evidence>
<accession>A0ABM0IJH4</accession>
<comment type="similarity">
    <text evidence="3">Belongs to the IFIT family.</text>
</comment>
<evidence type="ECO:0000313" key="5">
    <source>
        <dbReference type="Proteomes" id="UP000694863"/>
    </source>
</evidence>
<dbReference type="PROSITE" id="PS50005">
    <property type="entry name" value="TPR"/>
    <property type="match status" value="3"/>
</dbReference>
<evidence type="ECO:0000313" key="6">
    <source>
        <dbReference type="RefSeq" id="XP_004701409.2"/>
    </source>
</evidence>
<keyword evidence="1" id="KW-0677">Repeat</keyword>
<dbReference type="InterPro" id="IPR011990">
    <property type="entry name" value="TPR-like_helical_dom_sf"/>
</dbReference>
<dbReference type="SMART" id="SM00028">
    <property type="entry name" value="TPR"/>
    <property type="match status" value="6"/>
</dbReference>
<dbReference type="SUPFAM" id="SSF48452">
    <property type="entry name" value="TPR-like"/>
    <property type="match status" value="2"/>
</dbReference>
<dbReference type="Pfam" id="PF13181">
    <property type="entry name" value="TPR_8"/>
    <property type="match status" value="4"/>
</dbReference>
<gene>
    <name evidence="6" type="primary">LOC101638758</name>
</gene>